<accession>A0A1H1BT82</accession>
<dbReference type="GO" id="GO:0003677">
    <property type="term" value="F:DNA binding"/>
    <property type="evidence" value="ECO:0007669"/>
    <property type="project" value="UniProtKB-KW"/>
</dbReference>
<evidence type="ECO:0000313" key="1">
    <source>
        <dbReference type="EMBL" id="SDQ55155.1"/>
    </source>
</evidence>
<sequence length="224" mass="26515">MASVFGLERREQIERGCLDGYHSHWSLLARPAAIEEGDRNEHVTSAGCSCMDDEPPNWDFKDRDIAILCELSNDPQLSSRELTDVLEEQYDIDVSHVTVSESIRRMRDEGVFREAIIPNEEYYIFALFEFKFNAENFADGWRDAMNHIKSDKHTLFYFLSDGEYQWKTVMMFRTREQISQWIHEFYKEYGDVIENVRNSAVHNVLKFETDPEIYEDLREETDLE</sequence>
<gene>
    <name evidence="1" type="ORF">SAMN04489842_1146</name>
</gene>
<evidence type="ECO:0000313" key="2">
    <source>
        <dbReference type="Proteomes" id="UP000198848"/>
    </source>
</evidence>
<dbReference type="EMBL" id="FNLC01000001">
    <property type="protein sequence ID" value="SDQ55155.1"/>
    <property type="molecule type" value="Genomic_DNA"/>
</dbReference>
<dbReference type="Gene3D" id="1.10.10.10">
    <property type="entry name" value="Winged helix-like DNA-binding domain superfamily/Winged helix DNA-binding domain"/>
    <property type="match status" value="1"/>
</dbReference>
<protein>
    <submittedName>
        <fullName evidence="1">DNA-binding transcriptional regulator, Lrp family</fullName>
    </submittedName>
</protein>
<dbReference type="InterPro" id="IPR036388">
    <property type="entry name" value="WH-like_DNA-bd_sf"/>
</dbReference>
<dbReference type="AlphaFoldDB" id="A0A1H1BT82"/>
<dbReference type="STRING" id="1095778.SAMN04489842_1146"/>
<reference evidence="2" key="1">
    <citation type="submission" date="2016-10" db="EMBL/GenBank/DDBJ databases">
        <authorList>
            <person name="Varghese N."/>
            <person name="Submissions S."/>
        </authorList>
    </citation>
    <scope>NUCLEOTIDE SEQUENCE [LARGE SCALE GENOMIC DNA]</scope>
    <source>
        <strain evidence="2">DSM 24767</strain>
    </source>
</reference>
<keyword evidence="1" id="KW-0238">DNA-binding</keyword>
<organism evidence="1 2">
    <name type="scientific">Natronobacterium texcoconense</name>
    <dbReference type="NCBI Taxonomy" id="1095778"/>
    <lineage>
        <taxon>Archaea</taxon>
        <taxon>Methanobacteriati</taxon>
        <taxon>Methanobacteriota</taxon>
        <taxon>Stenosarchaea group</taxon>
        <taxon>Halobacteria</taxon>
        <taxon>Halobacteriales</taxon>
        <taxon>Natrialbaceae</taxon>
        <taxon>Natronobacterium</taxon>
    </lineage>
</organism>
<keyword evidence="2" id="KW-1185">Reference proteome</keyword>
<proteinExistence type="predicted"/>
<dbReference type="Proteomes" id="UP000198848">
    <property type="component" value="Unassembled WGS sequence"/>
</dbReference>
<name>A0A1H1BT82_NATTX</name>